<sequence>MMAASTASRELFTEGVRAVLQTWPVLQIAVDNGFGGVYGQQKADWMVDVVQQYFHDNGTTTFQKQDNFYCLFYLCFIRTYWKINYTLFNNQRKILFSQLLALKQKSFL</sequence>
<evidence type="ECO:0000256" key="3">
    <source>
        <dbReference type="ARBA" id="ARBA00017551"/>
    </source>
</evidence>
<keyword evidence="6" id="KW-1185">Reference proteome</keyword>
<dbReference type="AlphaFoldDB" id="A0A3B5MLH3"/>
<dbReference type="PANTHER" id="PTHR21250">
    <property type="entry name" value="PRE-RRNA-PROCESSING PROTEIN TSR2 HOMOLOG"/>
    <property type="match status" value="1"/>
</dbReference>
<comment type="similarity">
    <text evidence="2">Belongs to the TSR2 family.</text>
</comment>
<organism evidence="5 6">
    <name type="scientific">Xiphophorus couchianus</name>
    <name type="common">Monterrey platyfish</name>
    <dbReference type="NCBI Taxonomy" id="32473"/>
    <lineage>
        <taxon>Eukaryota</taxon>
        <taxon>Metazoa</taxon>
        <taxon>Chordata</taxon>
        <taxon>Craniata</taxon>
        <taxon>Vertebrata</taxon>
        <taxon>Euteleostomi</taxon>
        <taxon>Actinopterygii</taxon>
        <taxon>Neopterygii</taxon>
        <taxon>Teleostei</taxon>
        <taxon>Neoteleostei</taxon>
        <taxon>Acanthomorphata</taxon>
        <taxon>Ovalentaria</taxon>
        <taxon>Atherinomorphae</taxon>
        <taxon>Cyprinodontiformes</taxon>
        <taxon>Poeciliidae</taxon>
        <taxon>Poeciliinae</taxon>
        <taxon>Xiphophorus</taxon>
    </lineage>
</organism>
<dbReference type="GeneTree" id="ENSGT00940000175071"/>
<dbReference type="GO" id="GO:0006364">
    <property type="term" value="P:rRNA processing"/>
    <property type="evidence" value="ECO:0007669"/>
    <property type="project" value="UniProtKB-KW"/>
</dbReference>
<evidence type="ECO:0000256" key="2">
    <source>
        <dbReference type="ARBA" id="ARBA00006524"/>
    </source>
</evidence>
<evidence type="ECO:0000313" key="5">
    <source>
        <dbReference type="Ensembl" id="ENSXCOP00000021986.1"/>
    </source>
</evidence>
<dbReference type="Proteomes" id="UP000261380">
    <property type="component" value="Unplaced"/>
</dbReference>
<dbReference type="STRING" id="32473.ENSXCOP00000021986"/>
<name>A0A3B5MLH3_9TELE</name>
<evidence type="ECO:0000313" key="6">
    <source>
        <dbReference type="Proteomes" id="UP000261380"/>
    </source>
</evidence>
<dbReference type="Pfam" id="PF10273">
    <property type="entry name" value="WGG"/>
    <property type="match status" value="1"/>
</dbReference>
<reference evidence="5" key="1">
    <citation type="submission" date="2025-08" db="UniProtKB">
        <authorList>
            <consortium name="Ensembl"/>
        </authorList>
    </citation>
    <scope>IDENTIFICATION</scope>
</reference>
<evidence type="ECO:0000256" key="1">
    <source>
        <dbReference type="ARBA" id="ARBA00002210"/>
    </source>
</evidence>
<dbReference type="Ensembl" id="ENSXCOT00000022253.1">
    <property type="protein sequence ID" value="ENSXCOP00000021986.1"/>
    <property type="gene ID" value="ENSXCOG00000016428.1"/>
</dbReference>
<keyword evidence="4" id="KW-0698">rRNA processing</keyword>
<reference evidence="5" key="2">
    <citation type="submission" date="2025-09" db="UniProtKB">
        <authorList>
            <consortium name="Ensembl"/>
        </authorList>
    </citation>
    <scope>IDENTIFICATION</scope>
</reference>
<comment type="function">
    <text evidence="1">May be involved in 20S pre-rRNA processing.</text>
</comment>
<dbReference type="InterPro" id="IPR019398">
    <property type="entry name" value="Pre-rRNA_process_TSR2"/>
</dbReference>
<accession>A0A3B5MLH3</accession>
<evidence type="ECO:0000256" key="4">
    <source>
        <dbReference type="ARBA" id="ARBA00022552"/>
    </source>
</evidence>
<protein>
    <recommendedName>
        <fullName evidence="3">Pre-rRNA-processing protein TSR2 homolog</fullName>
    </recommendedName>
</protein>
<proteinExistence type="inferred from homology"/>